<evidence type="ECO:0000313" key="1">
    <source>
        <dbReference type="EMBL" id="KAL3958747.1"/>
    </source>
</evidence>
<dbReference type="Proteomes" id="UP001638806">
    <property type="component" value="Unassembled WGS sequence"/>
</dbReference>
<organism evidence="1 2">
    <name type="scientific">Purpureocillium lilacinum</name>
    <name type="common">Paecilomyces lilacinus</name>
    <dbReference type="NCBI Taxonomy" id="33203"/>
    <lineage>
        <taxon>Eukaryota</taxon>
        <taxon>Fungi</taxon>
        <taxon>Dikarya</taxon>
        <taxon>Ascomycota</taxon>
        <taxon>Pezizomycotina</taxon>
        <taxon>Sordariomycetes</taxon>
        <taxon>Hypocreomycetidae</taxon>
        <taxon>Hypocreales</taxon>
        <taxon>Ophiocordycipitaceae</taxon>
        <taxon>Purpureocillium</taxon>
    </lineage>
</organism>
<keyword evidence="2" id="KW-1185">Reference proteome</keyword>
<evidence type="ECO:0000313" key="2">
    <source>
        <dbReference type="Proteomes" id="UP001638806"/>
    </source>
</evidence>
<comment type="caution">
    <text evidence="1">The sequence shown here is derived from an EMBL/GenBank/DDBJ whole genome shotgun (WGS) entry which is preliminary data.</text>
</comment>
<sequence length="299" mass="33496">MASDPRAADGELFMSQVDADAATSTGENATAVHAAPLELKHHPEQNTTTPEPLNELQRAESDTPSTPGHLLPFDWDDFEGEYFRAWAAAASVHDDERAIKRLRTRQRFVNLSEEKAAQKQQHYEEVVKAFESALALLQGNVCVVMAADKDAGCTEPPSQLQVSSDDLANFFEAHFTPDAVANFGWAFMNPDVYSQSQDTSAQCNWDYEDDGLGYYEDGVKRTLTDEDIEFFRQSELRELRQQQSRSQAGTSKPEASSANRVSKKTNKRNGKNGRREPKPDLRKRTWDVVDAGLDTLNYD</sequence>
<protein>
    <submittedName>
        <fullName evidence="1">Uncharacterized protein</fullName>
    </submittedName>
</protein>
<gene>
    <name evidence="1" type="ORF">ACCO45_006909</name>
</gene>
<accession>A0ACC4DQT9</accession>
<name>A0ACC4DQT9_PURLI</name>
<reference evidence="1" key="1">
    <citation type="submission" date="2024-12" db="EMBL/GenBank/DDBJ databases">
        <title>Comparative genomics and development of molecular markers within Purpureocillium lilacinum and among Purpureocillium species.</title>
        <authorList>
            <person name="Yeh Z.-Y."/>
            <person name="Ni N.-T."/>
            <person name="Lo P.-H."/>
            <person name="Mushyakhwo K."/>
            <person name="Lin C.-F."/>
            <person name="Nai Y.-S."/>
        </authorList>
    </citation>
    <scope>NUCLEOTIDE SEQUENCE</scope>
    <source>
        <strain evidence="1">NCHU-NPUST-175</strain>
    </source>
</reference>
<proteinExistence type="predicted"/>
<dbReference type="EMBL" id="JBGNUJ010000006">
    <property type="protein sequence ID" value="KAL3958747.1"/>
    <property type="molecule type" value="Genomic_DNA"/>
</dbReference>